<gene>
    <name evidence="2" type="ORF">DAEQUDRAFT_681637</name>
</gene>
<keyword evidence="1" id="KW-0472">Membrane</keyword>
<feature type="transmembrane region" description="Helical" evidence="1">
    <location>
        <begin position="175"/>
        <end position="202"/>
    </location>
</feature>
<keyword evidence="3" id="KW-1185">Reference proteome</keyword>
<proteinExistence type="predicted"/>
<dbReference type="OrthoDB" id="3349852at2759"/>
<keyword evidence="1" id="KW-0812">Transmembrane</keyword>
<dbReference type="InterPro" id="IPR009571">
    <property type="entry name" value="SUR7/Rim9-like_fungi"/>
</dbReference>
<dbReference type="GO" id="GO:0031505">
    <property type="term" value="P:fungal-type cell wall organization"/>
    <property type="evidence" value="ECO:0007669"/>
    <property type="project" value="TreeGrafter"/>
</dbReference>
<dbReference type="GO" id="GO:0051285">
    <property type="term" value="C:cell cortex of cell tip"/>
    <property type="evidence" value="ECO:0007669"/>
    <property type="project" value="TreeGrafter"/>
</dbReference>
<feature type="transmembrane region" description="Helical" evidence="1">
    <location>
        <begin position="231"/>
        <end position="251"/>
    </location>
</feature>
<keyword evidence="1" id="KW-1133">Transmembrane helix</keyword>
<dbReference type="AlphaFoldDB" id="A0A165UHB1"/>
<evidence type="ECO:0000313" key="2">
    <source>
        <dbReference type="EMBL" id="KZT74901.1"/>
    </source>
</evidence>
<dbReference type="PANTHER" id="PTHR28019">
    <property type="entry name" value="CELL MEMBRANE PROTEIN YLR413W-RELATED"/>
    <property type="match status" value="1"/>
</dbReference>
<dbReference type="GO" id="GO:0005886">
    <property type="term" value="C:plasma membrane"/>
    <property type="evidence" value="ECO:0007669"/>
    <property type="project" value="InterPro"/>
</dbReference>
<dbReference type="Pfam" id="PF06687">
    <property type="entry name" value="SUR7"/>
    <property type="match status" value="1"/>
</dbReference>
<dbReference type="Gene3D" id="1.20.140.150">
    <property type="match status" value="1"/>
</dbReference>
<organism evidence="2 3">
    <name type="scientific">Daedalea quercina L-15889</name>
    <dbReference type="NCBI Taxonomy" id="1314783"/>
    <lineage>
        <taxon>Eukaryota</taxon>
        <taxon>Fungi</taxon>
        <taxon>Dikarya</taxon>
        <taxon>Basidiomycota</taxon>
        <taxon>Agaricomycotina</taxon>
        <taxon>Agaricomycetes</taxon>
        <taxon>Polyporales</taxon>
        <taxon>Fomitopsis</taxon>
    </lineage>
</organism>
<name>A0A165UHB1_9APHY</name>
<feature type="transmembrane region" description="Helical" evidence="1">
    <location>
        <begin position="150"/>
        <end position="168"/>
    </location>
</feature>
<evidence type="ECO:0000256" key="1">
    <source>
        <dbReference type="SAM" id="Phobius"/>
    </source>
</evidence>
<evidence type="ECO:0008006" key="4">
    <source>
        <dbReference type="Google" id="ProtNLM"/>
    </source>
</evidence>
<accession>A0A165UHB1</accession>
<reference evidence="2 3" key="1">
    <citation type="journal article" date="2016" name="Mol. Biol. Evol.">
        <title>Comparative Genomics of Early-Diverging Mushroom-Forming Fungi Provides Insights into the Origins of Lignocellulose Decay Capabilities.</title>
        <authorList>
            <person name="Nagy L.G."/>
            <person name="Riley R."/>
            <person name="Tritt A."/>
            <person name="Adam C."/>
            <person name="Daum C."/>
            <person name="Floudas D."/>
            <person name="Sun H."/>
            <person name="Yadav J.S."/>
            <person name="Pangilinan J."/>
            <person name="Larsson K.H."/>
            <person name="Matsuura K."/>
            <person name="Barry K."/>
            <person name="Labutti K."/>
            <person name="Kuo R."/>
            <person name="Ohm R.A."/>
            <person name="Bhattacharya S.S."/>
            <person name="Shirouzu T."/>
            <person name="Yoshinaga Y."/>
            <person name="Martin F.M."/>
            <person name="Grigoriev I.V."/>
            <person name="Hibbett D.S."/>
        </authorList>
    </citation>
    <scope>NUCLEOTIDE SEQUENCE [LARGE SCALE GENOMIC DNA]</scope>
    <source>
        <strain evidence="2 3">L-15889</strain>
    </source>
</reference>
<protein>
    <recommendedName>
        <fullName evidence="4">Actin cortical patch SUR7/pH-response regulator pali</fullName>
    </recommendedName>
</protein>
<evidence type="ECO:0000313" key="3">
    <source>
        <dbReference type="Proteomes" id="UP000076727"/>
    </source>
</evidence>
<feature type="transmembrane region" description="Helical" evidence="1">
    <location>
        <begin position="7"/>
        <end position="28"/>
    </location>
</feature>
<dbReference type="PANTHER" id="PTHR28019:SF2">
    <property type="entry name" value="CELL MEMBRANE PROTEIN YLR413W-RELATED"/>
    <property type="match status" value="1"/>
</dbReference>
<dbReference type="InterPro" id="IPR052413">
    <property type="entry name" value="SUR7_domain"/>
</dbReference>
<dbReference type="Proteomes" id="UP000076727">
    <property type="component" value="Unassembled WGS sequence"/>
</dbReference>
<dbReference type="EMBL" id="KV429032">
    <property type="protein sequence ID" value="KZT74901.1"/>
    <property type="molecule type" value="Genomic_DNA"/>
</dbReference>
<sequence>MQLRGEICIGSATILSLTALLCLIFMHVGQINTSSVPREIAMIRVNMSSYGDGLYAALSDPIEGLYTTNASAPLQQRAGLRNYYDWGLYGYCAYVNSSAGTCSNMTAANRFQPYKIITSDMLGNYSSFTDYIITSSTFIDSPYLGNFTNGAYYLLLIGTVCAGLALLCGILKHPLAFLVSTAFAIIGSAMLLIGATIWTVIIKKAESINGFMVGDASDPAPLGITVSMGNAIYLAWAAFVTLLASILPYMISCCTFRG</sequence>